<dbReference type="InterPro" id="IPR008984">
    <property type="entry name" value="SMAD_FHA_dom_sf"/>
</dbReference>
<dbReference type="EMBL" id="SMNA01000021">
    <property type="protein sequence ID" value="TDE88110.1"/>
    <property type="molecule type" value="Genomic_DNA"/>
</dbReference>
<keyword evidence="1" id="KW-0597">Phosphoprotein</keyword>
<name>A0ABY2DX84_9MICO</name>
<dbReference type="CDD" id="cd00060">
    <property type="entry name" value="FHA"/>
    <property type="match status" value="1"/>
</dbReference>
<dbReference type="SUPFAM" id="SSF49879">
    <property type="entry name" value="SMAD/FHA domain"/>
    <property type="match status" value="1"/>
</dbReference>
<evidence type="ECO:0000313" key="4">
    <source>
        <dbReference type="Proteomes" id="UP000504882"/>
    </source>
</evidence>
<dbReference type="Gene3D" id="2.60.200.20">
    <property type="match status" value="1"/>
</dbReference>
<dbReference type="Pfam" id="PF00498">
    <property type="entry name" value="FHA"/>
    <property type="match status" value="1"/>
</dbReference>
<evidence type="ECO:0000256" key="1">
    <source>
        <dbReference type="ARBA" id="ARBA00022553"/>
    </source>
</evidence>
<feature type="domain" description="FHA" evidence="2">
    <location>
        <begin position="33"/>
        <end position="89"/>
    </location>
</feature>
<sequence>MDQMTGVLVEERRPPLGLLVLDVGATFVLDDNYVLGRNPDSDPAVREGVLRPIRLDDTSGALSRVHAEIRLSGWDVVLIDRGSANGTYVAASDEQSWQRLTPNQHFVLTPGTHVRVGQRTFTFESSAARFS</sequence>
<reference evidence="3 4" key="1">
    <citation type="submission" date="2019-03" db="EMBL/GenBank/DDBJ databases">
        <title>Genomic features of bacteria from cold environments.</title>
        <authorList>
            <person name="Shen L."/>
        </authorList>
    </citation>
    <scope>NUCLEOTIDE SEQUENCE [LARGE SCALE GENOMIC DNA]</scope>
    <source>
        <strain evidence="4">T3246-1</strain>
    </source>
</reference>
<dbReference type="PROSITE" id="PS50006">
    <property type="entry name" value="FHA_DOMAIN"/>
    <property type="match status" value="1"/>
</dbReference>
<evidence type="ECO:0000313" key="3">
    <source>
        <dbReference type="EMBL" id="TDE88110.1"/>
    </source>
</evidence>
<comment type="caution">
    <text evidence="3">The sequence shown here is derived from an EMBL/GenBank/DDBJ whole genome shotgun (WGS) entry which is preliminary data.</text>
</comment>
<keyword evidence="4" id="KW-1185">Reference proteome</keyword>
<proteinExistence type="predicted"/>
<organism evidence="3 4">
    <name type="scientific">Occultella glacieicola</name>
    <dbReference type="NCBI Taxonomy" id="2518684"/>
    <lineage>
        <taxon>Bacteria</taxon>
        <taxon>Bacillati</taxon>
        <taxon>Actinomycetota</taxon>
        <taxon>Actinomycetes</taxon>
        <taxon>Micrococcales</taxon>
        <taxon>Ruaniaceae</taxon>
        <taxon>Occultella</taxon>
    </lineage>
</organism>
<gene>
    <name evidence="3" type="ORF">EXU48_23985</name>
</gene>
<evidence type="ECO:0000259" key="2">
    <source>
        <dbReference type="PROSITE" id="PS50006"/>
    </source>
</evidence>
<accession>A0ABY2DX84</accession>
<dbReference type="InterPro" id="IPR000253">
    <property type="entry name" value="FHA_dom"/>
</dbReference>
<dbReference type="Proteomes" id="UP000504882">
    <property type="component" value="Unassembled WGS sequence"/>
</dbReference>
<protein>
    <submittedName>
        <fullName evidence="3">FHA domain-containing protein</fullName>
    </submittedName>
</protein>